<dbReference type="InterPro" id="IPR000120">
    <property type="entry name" value="Amidase"/>
</dbReference>
<dbReference type="PANTHER" id="PTHR11895:SF7">
    <property type="entry name" value="GLUTAMYL-TRNA(GLN) AMIDOTRANSFERASE SUBUNIT A, MITOCHONDRIAL"/>
    <property type="match status" value="1"/>
</dbReference>
<organism evidence="5 6">
    <name type="scientific">Antrihabitans cavernicola</name>
    <dbReference type="NCBI Taxonomy" id="2495913"/>
    <lineage>
        <taxon>Bacteria</taxon>
        <taxon>Bacillati</taxon>
        <taxon>Actinomycetota</taxon>
        <taxon>Actinomycetes</taxon>
        <taxon>Mycobacteriales</taxon>
        <taxon>Nocardiaceae</taxon>
        <taxon>Antrihabitans</taxon>
    </lineage>
</organism>
<feature type="domain" description="Amidase" evidence="4">
    <location>
        <begin position="341"/>
        <end position="429"/>
    </location>
</feature>
<feature type="domain" description="Amidase" evidence="4">
    <location>
        <begin position="25"/>
        <end position="294"/>
    </location>
</feature>
<protein>
    <recommendedName>
        <fullName evidence="3">amidase</fullName>
        <ecNumber evidence="3">3.5.1.4</ecNumber>
    </recommendedName>
</protein>
<dbReference type="SUPFAM" id="SSF75304">
    <property type="entry name" value="Amidase signature (AS) enzymes"/>
    <property type="match status" value="1"/>
</dbReference>
<evidence type="ECO:0000313" key="5">
    <source>
        <dbReference type="EMBL" id="KAA0024396.1"/>
    </source>
</evidence>
<comment type="caution">
    <text evidence="5">The sequence shown here is derived from an EMBL/GenBank/DDBJ whole genome shotgun (WGS) entry which is preliminary data.</text>
</comment>
<dbReference type="RefSeq" id="WP_149428172.1">
    <property type="nucleotide sequence ID" value="NZ_VLNY01000001.1"/>
</dbReference>
<dbReference type="AlphaFoldDB" id="A0A5A7SEX1"/>
<dbReference type="EC" id="3.5.1.4" evidence="3"/>
<dbReference type="OrthoDB" id="5175573at2"/>
<evidence type="ECO:0000256" key="3">
    <source>
        <dbReference type="ARBA" id="ARBA00012922"/>
    </source>
</evidence>
<evidence type="ECO:0000256" key="1">
    <source>
        <dbReference type="ARBA" id="ARBA00001311"/>
    </source>
</evidence>
<keyword evidence="6" id="KW-1185">Reference proteome</keyword>
<sequence length="448" mass="46467">MLSDAQFTATSIADRVRSGTLSPVDAVRASLDRIDKRDARIGAFALVRSDKALAEAEALSARTDLADLPLAGVPIAVKDNVAVAGEPMRSGSAATSATPATADHAVVARLRAAGAVVVGITTMPELGVWSATDGPNRITRNPWNLDRTCGGSSGGAGAAVAAGMVPVAQGNDGLGSIRIPSASCGIFGIKPGKDLVPADIGKNSWFDMAENGPMATTVADAALMLSVLADNPDFAQIADPDKLRIGLAVGAPKRGSGADRHWTAAARKAGSVMVSAGHLVETATLPYPSLLPVLFRWTASTSLDSKGLDRSKLEKRNRRHSAIGRVVGGIGLIGPVQVEKVQAELRVFFENLDLVITPTLARMPPKAKAWSEASWASNIVTSARFAPFAPLWNLVGWPAASVPIGTHPKSGTPMAVQIAGPPGSEAKILALAAQLEVRRPWVRIAPNV</sequence>
<evidence type="ECO:0000259" key="4">
    <source>
        <dbReference type="Pfam" id="PF01425"/>
    </source>
</evidence>
<gene>
    <name evidence="5" type="ORF">FOY51_00010</name>
</gene>
<evidence type="ECO:0000256" key="2">
    <source>
        <dbReference type="ARBA" id="ARBA00009199"/>
    </source>
</evidence>
<evidence type="ECO:0000313" key="6">
    <source>
        <dbReference type="Proteomes" id="UP000322244"/>
    </source>
</evidence>
<dbReference type="EMBL" id="VLNY01000001">
    <property type="protein sequence ID" value="KAA0024396.1"/>
    <property type="molecule type" value="Genomic_DNA"/>
</dbReference>
<proteinExistence type="inferred from homology"/>
<dbReference type="InterPro" id="IPR036928">
    <property type="entry name" value="AS_sf"/>
</dbReference>
<dbReference type="InterPro" id="IPR023631">
    <property type="entry name" value="Amidase_dom"/>
</dbReference>
<dbReference type="Pfam" id="PF01425">
    <property type="entry name" value="Amidase"/>
    <property type="match status" value="2"/>
</dbReference>
<name>A0A5A7SEX1_9NOCA</name>
<comment type="catalytic activity">
    <reaction evidence="1">
        <text>a monocarboxylic acid amide + H2O = a monocarboxylate + NH4(+)</text>
        <dbReference type="Rhea" id="RHEA:12020"/>
        <dbReference type="ChEBI" id="CHEBI:15377"/>
        <dbReference type="ChEBI" id="CHEBI:28938"/>
        <dbReference type="ChEBI" id="CHEBI:35757"/>
        <dbReference type="ChEBI" id="CHEBI:83628"/>
        <dbReference type="EC" id="3.5.1.4"/>
    </reaction>
</comment>
<dbReference type="Gene3D" id="3.90.1300.10">
    <property type="entry name" value="Amidase signature (AS) domain"/>
    <property type="match status" value="1"/>
</dbReference>
<dbReference type="GO" id="GO:0004040">
    <property type="term" value="F:amidase activity"/>
    <property type="evidence" value="ECO:0007669"/>
    <property type="project" value="UniProtKB-EC"/>
</dbReference>
<reference evidence="5 6" key="1">
    <citation type="submission" date="2019-07" db="EMBL/GenBank/DDBJ databases">
        <title>Rhodococcus cavernicolus sp. nov., isolated from a cave.</title>
        <authorList>
            <person name="Lee S.D."/>
        </authorList>
    </citation>
    <scope>NUCLEOTIDE SEQUENCE [LARGE SCALE GENOMIC DNA]</scope>
    <source>
        <strain evidence="5 6">C1-24</strain>
    </source>
</reference>
<dbReference type="Proteomes" id="UP000322244">
    <property type="component" value="Unassembled WGS sequence"/>
</dbReference>
<dbReference type="PANTHER" id="PTHR11895">
    <property type="entry name" value="TRANSAMIDASE"/>
    <property type="match status" value="1"/>
</dbReference>
<comment type="similarity">
    <text evidence="2">Belongs to the amidase family.</text>
</comment>
<accession>A0A5A7SEX1</accession>